<protein>
    <submittedName>
        <fullName evidence="1">Uncharacterized protein</fullName>
    </submittedName>
</protein>
<sequence length="294" mass="33936">MERYELEHVELLNRFYGDCKGMVRRLEESGAGWFRDLYSSLEDGGEYAESDFDAGLLEYEGGVNICRIFLPKPERPALCAVIYLIYSREYEPLNYLTVEASPEGGYMLLSWDAGGAYRPRGEYDGTKERALIDEVVRETLDAKEPESNSRYGEMRELLTGLEIPFYDNDVVDYIRMFDVIGELCQNAVDTPAVAAGFAALKDVMEDDSVETSRARMMKMFDMLEELPETKGRLDRKSKLFFAFSVYAACSLISENDDKKHYYMGIPEFESADYIKYKMEEYWSLDPYMFSFAVR</sequence>
<comment type="caution">
    <text evidence="1">The sequence shown here is derived from an EMBL/GenBank/DDBJ whole genome shotgun (WGS) entry which is preliminary data.</text>
</comment>
<dbReference type="EMBL" id="MJIE01000001">
    <property type="protein sequence ID" value="OLR56745.1"/>
    <property type="molecule type" value="Genomic_DNA"/>
</dbReference>
<proteinExistence type="predicted"/>
<keyword evidence="2" id="KW-1185">Reference proteome</keyword>
<dbReference type="AlphaFoldDB" id="A0A1Q9JKS0"/>
<gene>
    <name evidence="1" type="ORF">BHK98_12130</name>
</gene>
<dbReference type="OrthoDB" id="1778731at2"/>
<dbReference type="STRING" id="1261640.BHK98_12130"/>
<name>A0A1Q9JKS0_9FIRM</name>
<dbReference type="Proteomes" id="UP000187404">
    <property type="component" value="Unassembled WGS sequence"/>
</dbReference>
<dbReference type="RefSeq" id="WP_075714616.1">
    <property type="nucleotide sequence ID" value="NZ_MJIE01000001.1"/>
</dbReference>
<accession>A0A1Q9JKS0</accession>
<organism evidence="1 2">
    <name type="scientific">Hornefia porci</name>
    <dbReference type="NCBI Taxonomy" id="2652292"/>
    <lineage>
        <taxon>Bacteria</taxon>
        <taxon>Bacillati</taxon>
        <taxon>Bacillota</taxon>
        <taxon>Clostridia</taxon>
        <taxon>Peptostreptococcales</taxon>
        <taxon>Anaerovoracaceae</taxon>
        <taxon>Hornefia</taxon>
    </lineage>
</organism>
<reference evidence="1 2" key="1">
    <citation type="journal article" date="2016" name="Appl. Environ. Microbiol.">
        <title>Function and Phylogeny of Bacterial Butyryl Coenzyme A:Acetate Transferases and Their Diversity in the Proximal Colon of Swine.</title>
        <authorList>
            <person name="Trachsel J."/>
            <person name="Bayles D.O."/>
            <person name="Looft T."/>
            <person name="Levine U.Y."/>
            <person name="Allen H.K."/>
        </authorList>
    </citation>
    <scope>NUCLEOTIDE SEQUENCE [LARGE SCALE GENOMIC DNA]</scope>
    <source>
        <strain evidence="1 2">68-3-10</strain>
    </source>
</reference>
<evidence type="ECO:0000313" key="2">
    <source>
        <dbReference type="Proteomes" id="UP000187404"/>
    </source>
</evidence>
<evidence type="ECO:0000313" key="1">
    <source>
        <dbReference type="EMBL" id="OLR56745.1"/>
    </source>
</evidence>